<proteinExistence type="predicted"/>
<dbReference type="GO" id="GO:0006508">
    <property type="term" value="P:proteolysis"/>
    <property type="evidence" value="ECO:0007669"/>
    <property type="project" value="InterPro"/>
</dbReference>
<dbReference type="CDD" id="cd00190">
    <property type="entry name" value="Tryp_SPc"/>
    <property type="match status" value="1"/>
</dbReference>
<dbReference type="FunFam" id="2.40.10.10:FF:000068">
    <property type="entry name" value="transmembrane protease serine 2"/>
    <property type="match status" value="1"/>
</dbReference>
<dbReference type="PROSITE" id="PS50240">
    <property type="entry name" value="TRYPSIN_DOM"/>
    <property type="match status" value="1"/>
</dbReference>
<protein>
    <recommendedName>
        <fullName evidence="2">Peptidase S1 domain-containing protein</fullName>
    </recommendedName>
</protein>
<dbReference type="GO" id="GO:0004252">
    <property type="term" value="F:serine-type endopeptidase activity"/>
    <property type="evidence" value="ECO:0007669"/>
    <property type="project" value="InterPro"/>
</dbReference>
<dbReference type="AlphaFoldDB" id="A0A8J2P1W0"/>
<dbReference type="PANTHER" id="PTHR24252:SF18">
    <property type="entry name" value="OVOCHYMASE 1"/>
    <property type="match status" value="1"/>
</dbReference>
<keyword evidence="4" id="KW-1185">Reference proteome</keyword>
<evidence type="ECO:0000259" key="2">
    <source>
        <dbReference type="PROSITE" id="PS50240"/>
    </source>
</evidence>
<dbReference type="InterPro" id="IPR001254">
    <property type="entry name" value="Trypsin_dom"/>
</dbReference>
<dbReference type="PANTHER" id="PTHR24252">
    <property type="entry name" value="ACROSIN-RELATED"/>
    <property type="match status" value="1"/>
</dbReference>
<gene>
    <name evidence="3" type="ORF">AFUS01_LOCUS11592</name>
</gene>
<dbReference type="Proteomes" id="UP000708208">
    <property type="component" value="Unassembled WGS sequence"/>
</dbReference>
<reference evidence="3" key="1">
    <citation type="submission" date="2021-06" db="EMBL/GenBank/DDBJ databases">
        <authorList>
            <person name="Hodson N. C."/>
            <person name="Mongue J. A."/>
            <person name="Jaron S. K."/>
        </authorList>
    </citation>
    <scope>NUCLEOTIDE SEQUENCE</scope>
</reference>
<name>A0A8J2P1W0_9HEXA</name>
<comment type="caution">
    <text evidence="3">The sequence shown here is derived from an EMBL/GenBank/DDBJ whole genome shotgun (WGS) entry which is preliminary data.</text>
</comment>
<organism evidence="3 4">
    <name type="scientific">Allacma fusca</name>
    <dbReference type="NCBI Taxonomy" id="39272"/>
    <lineage>
        <taxon>Eukaryota</taxon>
        <taxon>Metazoa</taxon>
        <taxon>Ecdysozoa</taxon>
        <taxon>Arthropoda</taxon>
        <taxon>Hexapoda</taxon>
        <taxon>Collembola</taxon>
        <taxon>Symphypleona</taxon>
        <taxon>Sminthuridae</taxon>
        <taxon>Allacma</taxon>
    </lineage>
</organism>
<dbReference type="OrthoDB" id="10059102at2759"/>
<accession>A0A8J2P1W0</accession>
<evidence type="ECO:0000313" key="4">
    <source>
        <dbReference type="Proteomes" id="UP000708208"/>
    </source>
</evidence>
<dbReference type="EMBL" id="CAJVCH010089558">
    <property type="protein sequence ID" value="CAG7722461.1"/>
    <property type="molecule type" value="Genomic_DNA"/>
</dbReference>
<evidence type="ECO:0000313" key="3">
    <source>
        <dbReference type="EMBL" id="CAG7722461.1"/>
    </source>
</evidence>
<dbReference type="Pfam" id="PF00089">
    <property type="entry name" value="Trypsin"/>
    <property type="match status" value="1"/>
</dbReference>
<evidence type="ECO:0000256" key="1">
    <source>
        <dbReference type="ARBA" id="ARBA00023157"/>
    </source>
</evidence>
<feature type="domain" description="Peptidase S1" evidence="2">
    <location>
        <begin position="42"/>
        <end position="274"/>
    </location>
</feature>
<dbReference type="SMART" id="SM00020">
    <property type="entry name" value="Tryp_SPc"/>
    <property type="match status" value="1"/>
</dbReference>
<sequence>MSSSKITANSDLPLPDSVRRAAGSRCSDFSSLPRRHNLLPSVVGGETVVKDELPYIVGLQYPWGNVSGGTIISESVILTSANCAIPGFETAVAVVAEDHQLYLDDDTEPVRAVKKIIAHEDFHSYEFPNDIAIVVLSEPLVSNEAVQALPFSTEGHNATANDNICRKRPCPGSVDYEWGYRANLTKVLIPIVPGKECKAAYGDEINASNICAGSPEEGKEVCGLDTGGPLVADDLGYKYLAGILSWRSGCTIRDRPIVFTDVSYLANWIAKNLP</sequence>
<keyword evidence="1" id="KW-1015">Disulfide bond</keyword>